<dbReference type="GO" id="GO:0051301">
    <property type="term" value="P:cell division"/>
    <property type="evidence" value="ECO:0007669"/>
    <property type="project" value="UniProtKB-KW"/>
</dbReference>
<gene>
    <name evidence="2" type="ORF">ACFOOI_12965</name>
</gene>
<sequence length="254" mass="29339">MKFPKIKKSIGYGVLGLVGVLGVILIISATQKNSSKRCKGLQINIANNTEQYLVTKDDIEKTITRFGNEPVEGKIIENIDLSKIEKRVLESGYAKKCEAYTNLQGQLVVDIEPYKPIARVLDGYNHEDYYLDEDGEFFPTSKHFSQTVMILNGDFFRKTKNLKSEKNKELLEFIKYLTEDEFWEAQITQVNINANREINLIPLLGQQIIEFGKVNKYQSKLNKLMVFYEKILPEKEWSQFSKISLKYDSQIVCN</sequence>
<keyword evidence="1" id="KW-0472">Membrane</keyword>
<accession>A0ABV7YX32</accession>
<feature type="transmembrane region" description="Helical" evidence="1">
    <location>
        <begin position="12"/>
        <end position="29"/>
    </location>
</feature>
<evidence type="ECO:0000313" key="2">
    <source>
        <dbReference type="EMBL" id="MFC3811565.1"/>
    </source>
</evidence>
<keyword evidence="1" id="KW-1133">Transmembrane helix</keyword>
<dbReference type="Proteomes" id="UP001595616">
    <property type="component" value="Unassembled WGS sequence"/>
</dbReference>
<evidence type="ECO:0000313" key="3">
    <source>
        <dbReference type="Proteomes" id="UP001595616"/>
    </source>
</evidence>
<keyword evidence="1" id="KW-0812">Transmembrane</keyword>
<evidence type="ECO:0000256" key="1">
    <source>
        <dbReference type="SAM" id="Phobius"/>
    </source>
</evidence>
<protein>
    <submittedName>
        <fullName evidence="2">Cell division protein FtsQ/DivIB</fullName>
    </submittedName>
</protein>
<reference evidence="3" key="1">
    <citation type="journal article" date="2019" name="Int. J. Syst. Evol. Microbiol.">
        <title>The Global Catalogue of Microorganisms (GCM) 10K type strain sequencing project: providing services to taxonomists for standard genome sequencing and annotation.</title>
        <authorList>
            <consortium name="The Broad Institute Genomics Platform"/>
            <consortium name="The Broad Institute Genome Sequencing Center for Infectious Disease"/>
            <person name="Wu L."/>
            <person name="Ma J."/>
        </authorList>
    </citation>
    <scope>NUCLEOTIDE SEQUENCE [LARGE SCALE GENOMIC DNA]</scope>
    <source>
        <strain evidence="3">CECT 7956</strain>
    </source>
</reference>
<name>A0ABV7YX32_9BACT</name>
<keyword evidence="3" id="KW-1185">Reference proteome</keyword>
<dbReference type="EMBL" id="JBHRYQ010000001">
    <property type="protein sequence ID" value="MFC3811565.1"/>
    <property type="molecule type" value="Genomic_DNA"/>
</dbReference>
<comment type="caution">
    <text evidence="2">The sequence shown here is derived from an EMBL/GenBank/DDBJ whole genome shotgun (WGS) entry which is preliminary data.</text>
</comment>
<organism evidence="2 3">
    <name type="scientific">Lacihabitans lacunae</name>
    <dbReference type="NCBI Taxonomy" id="1028214"/>
    <lineage>
        <taxon>Bacteria</taxon>
        <taxon>Pseudomonadati</taxon>
        <taxon>Bacteroidota</taxon>
        <taxon>Cytophagia</taxon>
        <taxon>Cytophagales</taxon>
        <taxon>Leadbetterellaceae</taxon>
        <taxon>Lacihabitans</taxon>
    </lineage>
</organism>
<proteinExistence type="predicted"/>
<keyword evidence="2" id="KW-0131">Cell cycle</keyword>
<dbReference type="RefSeq" id="WP_379838402.1">
    <property type="nucleotide sequence ID" value="NZ_JBHRYQ010000001.1"/>
</dbReference>
<keyword evidence="2" id="KW-0132">Cell division</keyword>